<dbReference type="InterPro" id="IPR002369">
    <property type="entry name" value="Integrin_bsu_VWA"/>
</dbReference>
<evidence type="ECO:0000256" key="15">
    <source>
        <dbReference type="SAM" id="Phobius"/>
    </source>
</evidence>
<dbReference type="GeneID" id="113516985"/>
<dbReference type="GO" id="GO:0007157">
    <property type="term" value="P:heterophilic cell-cell adhesion via plasma membrane cell adhesion molecules"/>
    <property type="evidence" value="ECO:0007669"/>
    <property type="project" value="UniProtKB-ARBA"/>
</dbReference>
<evidence type="ECO:0000256" key="8">
    <source>
        <dbReference type="ARBA" id="ARBA00022989"/>
    </source>
</evidence>
<dbReference type="GO" id="GO:0009986">
    <property type="term" value="C:cell surface"/>
    <property type="evidence" value="ECO:0007669"/>
    <property type="project" value="TreeGrafter"/>
</dbReference>
<dbReference type="Proteomes" id="UP001652740">
    <property type="component" value="Unplaced"/>
</dbReference>
<evidence type="ECO:0000256" key="9">
    <source>
        <dbReference type="ARBA" id="ARBA00023037"/>
    </source>
</evidence>
<dbReference type="PROSITE" id="PS00243">
    <property type="entry name" value="I_EGF_1"/>
    <property type="match status" value="1"/>
</dbReference>
<keyword evidence="4 14" id="KW-0812">Transmembrane</keyword>
<reference evidence="20" key="1">
    <citation type="submission" date="2025-08" db="UniProtKB">
        <authorList>
            <consortium name="RefSeq"/>
        </authorList>
    </citation>
    <scope>IDENTIFICATION</scope>
    <source>
        <tissue evidence="20">Whole larvae</tissue>
    </source>
</reference>
<dbReference type="InterPro" id="IPR036465">
    <property type="entry name" value="vWFA_dom_sf"/>
</dbReference>
<dbReference type="Pfam" id="PF23105">
    <property type="entry name" value="EGF_integrin"/>
    <property type="match status" value="1"/>
</dbReference>
<evidence type="ECO:0000259" key="18">
    <source>
        <dbReference type="SMART" id="SM01241"/>
    </source>
</evidence>
<dbReference type="GO" id="GO:0033627">
    <property type="term" value="P:cell adhesion mediated by integrin"/>
    <property type="evidence" value="ECO:0007669"/>
    <property type="project" value="TreeGrafter"/>
</dbReference>
<dbReference type="SMART" id="SM00187">
    <property type="entry name" value="INB"/>
    <property type="match status" value="1"/>
</dbReference>
<feature type="disulfide bond" evidence="13">
    <location>
        <begin position="499"/>
        <end position="529"/>
    </location>
</feature>
<keyword evidence="5 16" id="KW-0732">Signal</keyword>
<dbReference type="PANTHER" id="PTHR10082">
    <property type="entry name" value="INTEGRIN BETA SUBUNIT"/>
    <property type="match status" value="1"/>
</dbReference>
<dbReference type="PIRSF" id="PIRSF002512">
    <property type="entry name" value="Integrin_B"/>
    <property type="match status" value="1"/>
</dbReference>
<dbReference type="InterPro" id="IPR015812">
    <property type="entry name" value="Integrin_bsu"/>
</dbReference>
<evidence type="ECO:0000256" key="6">
    <source>
        <dbReference type="ARBA" id="ARBA00022737"/>
    </source>
</evidence>
<organism evidence="19 20">
    <name type="scientific">Galleria mellonella</name>
    <name type="common">Greater wax moth</name>
    <dbReference type="NCBI Taxonomy" id="7137"/>
    <lineage>
        <taxon>Eukaryota</taxon>
        <taxon>Metazoa</taxon>
        <taxon>Ecdysozoa</taxon>
        <taxon>Arthropoda</taxon>
        <taxon>Hexapoda</taxon>
        <taxon>Insecta</taxon>
        <taxon>Pterygota</taxon>
        <taxon>Neoptera</taxon>
        <taxon>Endopterygota</taxon>
        <taxon>Lepidoptera</taxon>
        <taxon>Glossata</taxon>
        <taxon>Ditrysia</taxon>
        <taxon>Pyraloidea</taxon>
        <taxon>Pyralidae</taxon>
        <taxon>Galleriinae</taxon>
        <taxon>Galleria</taxon>
    </lineage>
</organism>
<name>A0A6J1WPS2_GALME</name>
<dbReference type="Gene3D" id="2.60.40.1510">
    <property type="entry name" value="ntegrin, alpha v. Chain A, domain 3"/>
    <property type="match status" value="1"/>
</dbReference>
<evidence type="ECO:0000256" key="12">
    <source>
        <dbReference type="ARBA" id="ARBA00023180"/>
    </source>
</evidence>
<feature type="disulfide bond" evidence="13">
    <location>
        <begin position="427"/>
        <end position="431"/>
    </location>
</feature>
<evidence type="ECO:0000256" key="16">
    <source>
        <dbReference type="SAM" id="SignalP"/>
    </source>
</evidence>
<feature type="disulfide bond" evidence="13">
    <location>
        <begin position="608"/>
        <end position="617"/>
    </location>
</feature>
<feature type="disulfide bond" evidence="13">
    <location>
        <begin position="45"/>
        <end position="56"/>
    </location>
</feature>
<dbReference type="SMART" id="SM01241">
    <property type="entry name" value="Integrin_b_cyt"/>
    <property type="match status" value="1"/>
</dbReference>
<feature type="disulfide bond" evidence="13">
    <location>
        <begin position="34"/>
        <end position="68"/>
    </location>
</feature>
<feature type="disulfide bond" evidence="13">
    <location>
        <begin position="235"/>
        <end position="276"/>
    </location>
</feature>
<keyword evidence="9 14" id="KW-0401">Integrin</keyword>
<keyword evidence="3" id="KW-0245">EGF-like domain</keyword>
<feature type="disulfide bond" evidence="13">
    <location>
        <begin position="542"/>
        <end position="551"/>
    </location>
</feature>
<dbReference type="InterPro" id="IPR057073">
    <property type="entry name" value="EGF_integrin_2"/>
</dbReference>
<feature type="disulfide bond" evidence="13">
    <location>
        <begin position="535"/>
        <end position="540"/>
    </location>
</feature>
<evidence type="ECO:0000256" key="13">
    <source>
        <dbReference type="PIRSR" id="PIRSR002512-1"/>
    </source>
</evidence>
<feature type="disulfide bond" evidence="13">
    <location>
        <begin position="582"/>
        <end position="597"/>
    </location>
</feature>
<dbReference type="Gene3D" id="2.10.25.10">
    <property type="entry name" value="Laminin"/>
    <property type="match status" value="3"/>
</dbReference>
<dbReference type="AlphaFoldDB" id="A0A6J1WPS2"/>
<feature type="disulfide bond" evidence="13">
    <location>
        <begin position="505"/>
        <end position="514"/>
    </location>
</feature>
<dbReference type="InterPro" id="IPR032695">
    <property type="entry name" value="Integrin_dom_sf"/>
</dbReference>
<dbReference type="SUPFAM" id="SSF57196">
    <property type="entry name" value="EGF/Laminin"/>
    <property type="match status" value="1"/>
</dbReference>
<evidence type="ECO:0000259" key="17">
    <source>
        <dbReference type="SMART" id="SM00187"/>
    </source>
</evidence>
<feature type="domain" description="Integrin beta subunit cytoplasmic" evidence="18">
    <location>
        <begin position="716"/>
        <end position="761"/>
    </location>
</feature>
<dbReference type="PRINTS" id="PR01186">
    <property type="entry name" value="INTEGRINB"/>
</dbReference>
<feature type="signal peptide" evidence="16">
    <location>
        <begin position="1"/>
        <end position="19"/>
    </location>
</feature>
<dbReference type="GO" id="GO:0016477">
    <property type="term" value="P:cell migration"/>
    <property type="evidence" value="ECO:0007669"/>
    <property type="project" value="TreeGrafter"/>
</dbReference>
<dbReference type="GO" id="GO:0005925">
    <property type="term" value="C:focal adhesion"/>
    <property type="evidence" value="ECO:0007669"/>
    <property type="project" value="TreeGrafter"/>
</dbReference>
<dbReference type="Pfam" id="PF08725">
    <property type="entry name" value="Integrin_b_cyt"/>
    <property type="match status" value="1"/>
</dbReference>
<dbReference type="PANTHER" id="PTHR10082:SF60">
    <property type="entry name" value="INTEGRIN BETA-PS"/>
    <property type="match status" value="1"/>
</dbReference>
<comment type="similarity">
    <text evidence="2 14">Belongs to the integrin beta chain family.</text>
</comment>
<keyword evidence="6" id="KW-0677">Repeat</keyword>
<feature type="disulfide bond" evidence="13">
    <location>
        <begin position="575"/>
        <end position="580"/>
    </location>
</feature>
<feature type="disulfide bond" evidence="13">
    <location>
        <begin position="375"/>
        <end position="381"/>
    </location>
</feature>
<dbReference type="KEGG" id="gmw:113516985"/>
<evidence type="ECO:0000313" key="20">
    <source>
        <dbReference type="RefSeq" id="XP_026757299.2"/>
    </source>
</evidence>
<evidence type="ECO:0000256" key="2">
    <source>
        <dbReference type="ARBA" id="ARBA00007449"/>
    </source>
</evidence>
<dbReference type="SUPFAM" id="SSF53300">
    <property type="entry name" value="vWA-like"/>
    <property type="match status" value="1"/>
</dbReference>
<dbReference type="Gene3D" id="3.40.50.410">
    <property type="entry name" value="von Willebrand factor, type A domain"/>
    <property type="match status" value="1"/>
</dbReference>
<feature type="disulfide bond" evidence="13">
    <location>
        <begin position="457"/>
        <end position="466"/>
    </location>
</feature>
<feature type="transmembrane region" description="Helical" evidence="15">
    <location>
        <begin position="693"/>
        <end position="715"/>
    </location>
</feature>
<feature type="domain" description="Integrin beta subunit VWA" evidence="17">
    <location>
        <begin position="30"/>
        <end position="429"/>
    </location>
</feature>
<dbReference type="SUPFAM" id="SSF69179">
    <property type="entry name" value="Integrin domains"/>
    <property type="match status" value="1"/>
</dbReference>
<comment type="subcellular location">
    <subcellularLocation>
        <location evidence="14">Cell membrane</location>
        <topology evidence="14">Single-pass type I membrane protein</topology>
    </subcellularLocation>
    <subcellularLocation>
        <location evidence="1">Membrane</location>
        <topology evidence="1">Single-pass type I membrane protein</topology>
    </subcellularLocation>
</comment>
<keyword evidence="10 15" id="KW-0472">Membrane</keyword>
<dbReference type="InterPro" id="IPR057243">
    <property type="entry name" value="Integrin_I-EGF_CS"/>
</dbReference>
<dbReference type="Gene3D" id="1.20.5.100">
    <property type="entry name" value="Cytochrome c1, transmembrane anchor, C-terminal"/>
    <property type="match status" value="1"/>
</dbReference>
<keyword evidence="19" id="KW-1185">Reference proteome</keyword>
<evidence type="ECO:0000256" key="5">
    <source>
        <dbReference type="ARBA" id="ARBA00022729"/>
    </source>
</evidence>
<dbReference type="GO" id="GO:0005178">
    <property type="term" value="F:integrin binding"/>
    <property type="evidence" value="ECO:0007669"/>
    <property type="project" value="TreeGrafter"/>
</dbReference>
<dbReference type="Pfam" id="PF23106">
    <property type="entry name" value="EGF_Teneurin"/>
    <property type="match status" value="1"/>
</dbReference>
<dbReference type="InterPro" id="IPR040622">
    <property type="entry name" value="EGF_integrin_1"/>
</dbReference>
<evidence type="ECO:0000256" key="11">
    <source>
        <dbReference type="ARBA" id="ARBA00023157"/>
    </source>
</evidence>
<dbReference type="GO" id="GO:0008305">
    <property type="term" value="C:integrin complex"/>
    <property type="evidence" value="ECO:0007669"/>
    <property type="project" value="TreeGrafter"/>
</dbReference>
<sequence length="761" mass="85763">MSKIISVLILYVILQISEGINITCDSFENSCGKCIGFAGARCIWCSAPQDISEKRCQTEDYKYNTKWCKKEYIVNPEPINEIMKQNDEFSPGTPTIKPVQFRPQHLKIKMRPGVPFSFDMSYKPAKHFPLDVYYLMDHSYTMRPQTKILQQQGRQLLMELEKFTNNVQFGVGSFVEKPAFPFANPNIHIAYSFKNHLKLTKNMSMFEEVLMKIPEGSNYDDPEAGLDALMQVMKCEKELGWRPVARRIIVLCTDNTYHSAGDGKMVGAAIPNDMKCHLDSNGHYDSDLKYDYPSVTQINRVASKGAFLIIFAAVNTVKKEYEALKKSIQGSNYVEFKEKSNIVDIIKKEYLKSVEHTQINYDRLKNVELTLDPDCSKEGICRIKHNESLTMKATLEVKNCSPNNTLTMQVNPINLKESLTIEIGVVCECDCEKHGSGEMNSKRCNSAGTLQCGLCNCYDGRYGDKCQCFGNSTSNTDLDKCKLNVSDVYMCSGRGVCRCGECTKCVKGFSGDFCQFDDKACERVNGKLCADRGVCRLGRCECDAHWTGNDCSCPEDDSDCIAPYSKEVCSGNGKCHCGECSCNKMEGKDDIYGGTFCDHCDDCTEKRCQELGEYIHCVMFNNKTYCDQIFHETETVIDMVSKTDNKSENWNVAQECNKALDNGTVILFRHYYEGKKIHFLVQKELDVLPVANIWVAVGSSIGAVLLIGLLTGVIWKILIDIHDKKEYAKFASEAQAQGFVVSNPWYRSPANNFSNPAFNNN</sequence>
<evidence type="ECO:0000256" key="10">
    <source>
        <dbReference type="ARBA" id="ARBA00023136"/>
    </source>
</evidence>
<keyword evidence="8 15" id="KW-1133">Transmembrane helix</keyword>
<dbReference type="GO" id="GO:0007229">
    <property type="term" value="P:integrin-mediated signaling pathway"/>
    <property type="evidence" value="ECO:0007669"/>
    <property type="project" value="UniProtKB-KW"/>
</dbReference>
<gene>
    <name evidence="20" type="primary">LOC113516985</name>
</gene>
<protein>
    <recommendedName>
        <fullName evidence="14">Integrin beta</fullName>
    </recommendedName>
</protein>
<dbReference type="RefSeq" id="XP_026757299.2">
    <property type="nucleotide sequence ID" value="XM_026901498.3"/>
</dbReference>
<keyword evidence="7 14" id="KW-0130">Cell adhesion</keyword>
<evidence type="ECO:0000256" key="1">
    <source>
        <dbReference type="ARBA" id="ARBA00004479"/>
    </source>
</evidence>
<evidence type="ECO:0000256" key="3">
    <source>
        <dbReference type="ARBA" id="ARBA00022536"/>
    </source>
</evidence>
<dbReference type="Pfam" id="PF18372">
    <property type="entry name" value="I-EGF_1"/>
    <property type="match status" value="1"/>
</dbReference>
<keyword evidence="11 13" id="KW-1015">Disulfide bond</keyword>
<feature type="disulfide bond" evidence="13">
    <location>
        <begin position="31"/>
        <end position="42"/>
    </location>
</feature>
<feature type="disulfide bond" evidence="13">
    <location>
        <begin position="553"/>
        <end position="560"/>
    </location>
</feature>
<evidence type="ECO:0000256" key="14">
    <source>
        <dbReference type="RuleBase" id="RU000633"/>
    </source>
</evidence>
<accession>A0A6J1WPS2</accession>
<keyword evidence="12" id="KW-0325">Glycoprotein</keyword>
<proteinExistence type="inferred from homology"/>
<dbReference type="FunCoup" id="A0A6J1WPS2">
    <property type="interactions" value="254"/>
</dbReference>
<feature type="chain" id="PRO_5047001510" description="Integrin beta" evidence="16">
    <location>
        <begin position="20"/>
        <end position="761"/>
    </location>
</feature>
<feature type="disulfide bond" evidence="13">
    <location>
        <begin position="452"/>
        <end position="491"/>
    </location>
</feature>
<feature type="disulfide bond" evidence="13">
    <location>
        <begin position="497"/>
        <end position="502"/>
    </location>
</feature>
<dbReference type="InterPro" id="IPR014836">
    <property type="entry name" value="Integrin_bsu_cyt_dom"/>
</dbReference>
<dbReference type="InParanoid" id="A0A6J1WPS2"/>
<evidence type="ECO:0000313" key="19">
    <source>
        <dbReference type="Proteomes" id="UP001652740"/>
    </source>
</evidence>
<dbReference type="GO" id="GO:0007160">
    <property type="term" value="P:cell-matrix adhesion"/>
    <property type="evidence" value="ECO:0007669"/>
    <property type="project" value="TreeGrafter"/>
</dbReference>
<evidence type="ECO:0000256" key="7">
    <source>
        <dbReference type="ARBA" id="ARBA00022889"/>
    </source>
</evidence>
<dbReference type="Pfam" id="PF00362">
    <property type="entry name" value="Integrin_beta"/>
    <property type="match status" value="1"/>
</dbReference>
<evidence type="ECO:0000256" key="4">
    <source>
        <dbReference type="ARBA" id="ARBA00022692"/>
    </source>
</evidence>